<organism evidence="2">
    <name type="scientific">Arundo donax</name>
    <name type="common">Giant reed</name>
    <name type="synonym">Donax arundinaceus</name>
    <dbReference type="NCBI Taxonomy" id="35708"/>
    <lineage>
        <taxon>Eukaryota</taxon>
        <taxon>Viridiplantae</taxon>
        <taxon>Streptophyta</taxon>
        <taxon>Embryophyta</taxon>
        <taxon>Tracheophyta</taxon>
        <taxon>Spermatophyta</taxon>
        <taxon>Magnoliopsida</taxon>
        <taxon>Liliopsida</taxon>
        <taxon>Poales</taxon>
        <taxon>Poaceae</taxon>
        <taxon>PACMAD clade</taxon>
        <taxon>Arundinoideae</taxon>
        <taxon>Arundineae</taxon>
        <taxon>Arundo</taxon>
    </lineage>
</organism>
<protein>
    <submittedName>
        <fullName evidence="2">Uncharacterized protein</fullName>
    </submittedName>
</protein>
<reference evidence="2" key="1">
    <citation type="submission" date="2014-09" db="EMBL/GenBank/DDBJ databases">
        <authorList>
            <person name="Magalhaes I.L.F."/>
            <person name="Oliveira U."/>
            <person name="Santos F.R."/>
            <person name="Vidigal T.H.D.A."/>
            <person name="Brescovit A.D."/>
            <person name="Santos A.J."/>
        </authorList>
    </citation>
    <scope>NUCLEOTIDE SEQUENCE</scope>
    <source>
        <tissue evidence="2">Shoot tissue taken approximately 20 cm above the soil surface</tissue>
    </source>
</reference>
<dbReference type="EMBL" id="GBRH01209592">
    <property type="protein sequence ID" value="JAD88303.1"/>
    <property type="molecule type" value="Transcribed_RNA"/>
</dbReference>
<feature type="transmembrane region" description="Helical" evidence="1">
    <location>
        <begin position="34"/>
        <end position="52"/>
    </location>
</feature>
<keyword evidence="1" id="KW-1133">Transmembrane helix</keyword>
<keyword evidence="1" id="KW-0472">Membrane</keyword>
<reference evidence="2" key="2">
    <citation type="journal article" date="2015" name="Data Brief">
        <title>Shoot transcriptome of the giant reed, Arundo donax.</title>
        <authorList>
            <person name="Barrero R.A."/>
            <person name="Guerrero F.D."/>
            <person name="Moolhuijzen P."/>
            <person name="Goolsby J.A."/>
            <person name="Tidwell J."/>
            <person name="Bellgard S.E."/>
            <person name="Bellgard M.I."/>
        </authorList>
    </citation>
    <scope>NUCLEOTIDE SEQUENCE</scope>
    <source>
        <tissue evidence="2">Shoot tissue taken approximately 20 cm above the soil surface</tissue>
    </source>
</reference>
<sequence length="82" mass="9495">MRSFRALQGKSDCSCDLQEGLDPCSAPFYSSLKLLRCIPFISCLLHLCMYLWCFDFVFHMYAFILLVPVAAFVMLIYGFTYL</sequence>
<accession>A0A0A9DNN4</accession>
<dbReference type="AlphaFoldDB" id="A0A0A9DNN4"/>
<proteinExistence type="predicted"/>
<name>A0A0A9DNN4_ARUDO</name>
<feature type="transmembrane region" description="Helical" evidence="1">
    <location>
        <begin position="58"/>
        <end position="79"/>
    </location>
</feature>
<evidence type="ECO:0000313" key="2">
    <source>
        <dbReference type="EMBL" id="JAD88303.1"/>
    </source>
</evidence>
<keyword evidence="1" id="KW-0812">Transmembrane</keyword>
<evidence type="ECO:0000256" key="1">
    <source>
        <dbReference type="SAM" id="Phobius"/>
    </source>
</evidence>